<protein>
    <submittedName>
        <fullName evidence="1">Uncharacterized protein</fullName>
    </submittedName>
</protein>
<accession>A0ABP8TDB6</accession>
<gene>
    <name evidence="1" type="ORF">GCM10023195_00370</name>
</gene>
<sequence>MVGFDSHSPAARDGYWRVTVQDPDYVPMPGSSDYVDTEYRTTITGFAASPKTVRKGHQLKITGI</sequence>
<proteinExistence type="predicted"/>
<name>A0ABP8TDB6_9ACTN</name>
<dbReference type="EMBL" id="BAABHJ010000001">
    <property type="protein sequence ID" value="GAA4600599.1"/>
    <property type="molecule type" value="Genomic_DNA"/>
</dbReference>
<evidence type="ECO:0000313" key="2">
    <source>
        <dbReference type="Proteomes" id="UP001500212"/>
    </source>
</evidence>
<dbReference type="Proteomes" id="UP001500212">
    <property type="component" value="Unassembled WGS sequence"/>
</dbReference>
<reference evidence="2" key="1">
    <citation type="journal article" date="2019" name="Int. J. Syst. Evol. Microbiol.">
        <title>The Global Catalogue of Microorganisms (GCM) 10K type strain sequencing project: providing services to taxonomists for standard genome sequencing and annotation.</title>
        <authorList>
            <consortium name="The Broad Institute Genomics Platform"/>
            <consortium name="The Broad Institute Genome Sequencing Center for Infectious Disease"/>
            <person name="Wu L."/>
            <person name="Ma J."/>
        </authorList>
    </citation>
    <scope>NUCLEOTIDE SEQUENCE [LARGE SCALE GENOMIC DNA]</scope>
    <source>
        <strain evidence="2">JCM 17938</strain>
    </source>
</reference>
<comment type="caution">
    <text evidence="1">The sequence shown here is derived from an EMBL/GenBank/DDBJ whole genome shotgun (WGS) entry which is preliminary data.</text>
</comment>
<evidence type="ECO:0000313" key="1">
    <source>
        <dbReference type="EMBL" id="GAA4600599.1"/>
    </source>
</evidence>
<organism evidence="1 2">
    <name type="scientific">Actinoallomurus liliacearum</name>
    <dbReference type="NCBI Taxonomy" id="1080073"/>
    <lineage>
        <taxon>Bacteria</taxon>
        <taxon>Bacillati</taxon>
        <taxon>Actinomycetota</taxon>
        <taxon>Actinomycetes</taxon>
        <taxon>Streptosporangiales</taxon>
        <taxon>Thermomonosporaceae</taxon>
        <taxon>Actinoallomurus</taxon>
    </lineage>
</organism>
<dbReference type="RefSeq" id="WP_345346171.1">
    <property type="nucleotide sequence ID" value="NZ_BAABHJ010000001.1"/>
</dbReference>
<keyword evidence="2" id="KW-1185">Reference proteome</keyword>